<feature type="transmembrane region" description="Helical" evidence="9">
    <location>
        <begin position="6"/>
        <end position="26"/>
    </location>
</feature>
<dbReference type="InterPro" id="IPR002205">
    <property type="entry name" value="Topo_IIA_dom_A"/>
</dbReference>
<dbReference type="Pfam" id="PF03989">
    <property type="entry name" value="DNA_gyraseA_C"/>
    <property type="match status" value="2"/>
</dbReference>
<keyword evidence="4 6" id="KW-0238">DNA-binding</keyword>
<dbReference type="Gene3D" id="3.30.1360.40">
    <property type="match status" value="1"/>
</dbReference>
<dbReference type="GeneID" id="39738821"/>
<dbReference type="InterPro" id="IPR006691">
    <property type="entry name" value="GyrA/parC_rep"/>
</dbReference>
<dbReference type="InterPro" id="IPR035516">
    <property type="entry name" value="Gyrase/topoIV_suA_C"/>
</dbReference>
<dbReference type="SUPFAM" id="SSF101904">
    <property type="entry name" value="GyrA/ParC C-terminal domain-like"/>
    <property type="match status" value="1"/>
</dbReference>
<dbReference type="PANTHER" id="PTHR43493">
    <property type="entry name" value="DNA GYRASE/TOPOISOMERASE SUBUNIT A"/>
    <property type="match status" value="1"/>
</dbReference>
<dbReference type="Gene3D" id="1.10.268.10">
    <property type="entry name" value="Topoisomerase, domain 3"/>
    <property type="match status" value="1"/>
</dbReference>
<name>A0A1J1HBI0_PLARL</name>
<keyword evidence="9" id="KW-0812">Transmembrane</keyword>
<dbReference type="EMBL" id="LN835309">
    <property type="protein sequence ID" value="CRH02655.1"/>
    <property type="molecule type" value="Genomic_DNA"/>
</dbReference>
<dbReference type="Gene3D" id="2.120.10.90">
    <property type="entry name" value="DNA gyrase/topoisomerase IV, subunit A, C-terminal"/>
    <property type="match status" value="1"/>
</dbReference>
<sequence length="1296" mass="151896">MSFKYTFFLVFELLVLLKINISFFFLKSEKINLRINSSTNNHSFFLKNVSGSIKKSLNKKGNTSFYFKKISDNDLKINKIFDELKKKCSWKRNAIFSSLEKNDFNEEVDSSYSKIKHKDDNIDNSTEEKEEKSEMENMDNNIKKSMKLIKGEYYDIEICEILSKSFLSYANFLILNRCLCDYRDGLKTVQRRIIWSMYEINKGINKSSYKKSARIVGEVIGKYHPHGDKSVYDALVRLAQKHHNNNLLIKGYGNFGSVEYNAAAMRYTEAKISNFCYDILLDEINDENIEYMRNFDGNEKEPKVLCSKIPLLLINGCSGIAVSILSNIPCHNLIDVINCSIYFLMNHNVTNDELFNIIKGPDFPTGGIIISKKNVLRNIYNTGKGNLVIRSNVFYEYTKNNKVYTNHINDLSSLDASNFDKGSKKLIIKNLPPNVKPNELIENIINLLNEKKNEHDNILLKIRDESEKEDMRIVLELKKHSQVEQIHNFLLFLFRYTQMEINYHCNFVCIGCENSYTQFSLKSFIQLWCENRIKFIKKNYQIKNNNLLRELNIIDLYLIIQKKIVEIITFFQRKQDIKEVKEFLKKNFKLNEEQIKYILSMKIQKLINIKNVDFLSQKNNILNQIRLNEELINDVEKIKREIIQELIHIKNKYGINKIKNIIPANIKYKYTYINYDKEKSSKNINLIDNNNNKEKIKLEIEKNNSEGVDEDTYMKIKNELFEEETNDKNVNNKSMRSVTISNKTQKSGNDSDMFIKNMNKENDKLMSDEKETLNSLKENENEMNINDLNENIRNEETLKKLMRDKEISINDASNKKISIMNNCISINKIIKNNIILKKNENSLKNISNIQYRNTYIDSLDSNISDICNNEEVIVLITYGGYLKKIKINEKLKNHINNIIKLSNIKYILKENEENLNEKKRFKCKDEEYENVSSTNNSTNIMDDKQNNSYKIKKSIIVRNNDKILLTDSLNKAYILKVCDIHFSSYDSKGTAINQIIECSKNITGLIKFDENKKYLIVCSENGKMKIINNDIFLKKKKTGIKLFKNKRSIYFSYCNFNDNCIVGTKKGYIIQFPLDNFKISKKNSLGNKCINLSKGDKVVDLLSYEKNEKNTKNYKIVLLSKNGFGKMINLSELKIQKKKGKGYKIMKLKKTRNKKKMNNLILNDSKEVQDVTMSKNNEDDDINKSINFNKINELNNKYVSENEKDTNKNEDDTNSNENYVMKNKKCNDDIEDDEFLGFKLYDISKKRENDLLIMITDHAVLIRRNMSLLKKKNRKHSSQIYAKLSKINKLVYFDIY</sequence>
<dbReference type="SMART" id="SM00434">
    <property type="entry name" value="TOP4c"/>
    <property type="match status" value="1"/>
</dbReference>
<evidence type="ECO:0000313" key="12">
    <source>
        <dbReference type="Proteomes" id="UP000220158"/>
    </source>
</evidence>
<keyword evidence="9" id="KW-1133">Transmembrane helix</keyword>
<comment type="similarity">
    <text evidence="1">Belongs to the type II topoisomerase GyrA/ParC subunit family.</text>
</comment>
<dbReference type="EC" id="5.6.2.2" evidence="2"/>
<accession>A0A1J1HBI0</accession>
<evidence type="ECO:0000256" key="9">
    <source>
        <dbReference type="SAM" id="Phobius"/>
    </source>
</evidence>
<feature type="domain" description="Topo IIA-type catalytic" evidence="10">
    <location>
        <begin position="179"/>
        <end position="675"/>
    </location>
</feature>
<dbReference type="InterPro" id="IPR013757">
    <property type="entry name" value="Topo_IIA_A_a_sf"/>
</dbReference>
<dbReference type="GO" id="GO:0006265">
    <property type="term" value="P:DNA topological change"/>
    <property type="evidence" value="ECO:0007669"/>
    <property type="project" value="UniProtKB-UniRule"/>
</dbReference>
<feature type="compositionally biased region" description="Basic and acidic residues" evidence="8">
    <location>
        <begin position="1200"/>
        <end position="1211"/>
    </location>
</feature>
<dbReference type="InterPro" id="IPR013760">
    <property type="entry name" value="Topo_IIA-like_dom_sf"/>
</dbReference>
<feature type="active site" description="O-(5'-phospho-DNA)-tyrosine intermediate" evidence="6">
    <location>
        <position position="267"/>
    </location>
</feature>
<evidence type="ECO:0000256" key="4">
    <source>
        <dbReference type="ARBA" id="ARBA00023125"/>
    </source>
</evidence>
<keyword evidence="5 6" id="KW-0413">Isomerase</keyword>
<keyword evidence="12" id="KW-1185">Reference proteome</keyword>
<evidence type="ECO:0000256" key="3">
    <source>
        <dbReference type="ARBA" id="ARBA00023029"/>
    </source>
</evidence>
<feature type="coiled-coil region" evidence="7">
    <location>
        <begin position="766"/>
        <end position="805"/>
    </location>
</feature>
<organism evidence="11 12">
    <name type="scientific">Plasmodium relictum</name>
    <dbReference type="NCBI Taxonomy" id="85471"/>
    <lineage>
        <taxon>Eukaryota</taxon>
        <taxon>Sar</taxon>
        <taxon>Alveolata</taxon>
        <taxon>Apicomplexa</taxon>
        <taxon>Aconoidasida</taxon>
        <taxon>Haemosporida</taxon>
        <taxon>Plasmodiidae</taxon>
        <taxon>Plasmodium</taxon>
        <taxon>Plasmodium (Haemamoeba)</taxon>
    </lineage>
</organism>
<evidence type="ECO:0000256" key="6">
    <source>
        <dbReference type="PROSITE-ProRule" id="PRU01384"/>
    </source>
</evidence>
<dbReference type="Pfam" id="PF00521">
    <property type="entry name" value="DNA_topoisoIV"/>
    <property type="match status" value="1"/>
</dbReference>
<evidence type="ECO:0000256" key="2">
    <source>
        <dbReference type="ARBA" id="ARBA00012895"/>
    </source>
</evidence>
<dbReference type="OMA" id="QHIEEQH"/>
<dbReference type="GO" id="GO:0009330">
    <property type="term" value="C:DNA topoisomerase type II (double strand cut, ATP-hydrolyzing) complex"/>
    <property type="evidence" value="ECO:0007669"/>
    <property type="project" value="TreeGrafter"/>
</dbReference>
<evidence type="ECO:0000256" key="1">
    <source>
        <dbReference type="ARBA" id="ARBA00008263"/>
    </source>
</evidence>
<evidence type="ECO:0000256" key="7">
    <source>
        <dbReference type="SAM" id="Coils"/>
    </source>
</evidence>
<dbReference type="GO" id="GO:0003677">
    <property type="term" value="F:DNA binding"/>
    <property type="evidence" value="ECO:0007669"/>
    <property type="project" value="UniProtKB-UniRule"/>
</dbReference>
<dbReference type="OrthoDB" id="734at2759"/>
<evidence type="ECO:0000256" key="5">
    <source>
        <dbReference type="ARBA" id="ARBA00023235"/>
    </source>
</evidence>
<dbReference type="PROSITE" id="PS52040">
    <property type="entry name" value="TOPO_IIA"/>
    <property type="match status" value="1"/>
</dbReference>
<dbReference type="VEuPathDB" id="PlasmoDB:PRELSG_1438900"/>
<proteinExistence type="inferred from homology"/>
<comment type="catalytic activity">
    <reaction evidence="6">
        <text>ATP-dependent breakage, passage and rejoining of double-stranded DNA.</text>
        <dbReference type="EC" id="5.6.2.2"/>
    </reaction>
</comment>
<dbReference type="GO" id="GO:0005524">
    <property type="term" value="F:ATP binding"/>
    <property type="evidence" value="ECO:0007669"/>
    <property type="project" value="InterPro"/>
</dbReference>
<dbReference type="InterPro" id="IPR050220">
    <property type="entry name" value="Type_II_DNA_Topoisomerases"/>
</dbReference>
<keyword evidence="7" id="KW-0175">Coiled coil</keyword>
<gene>
    <name evidence="11" type="ORF">PRELSG_1438900</name>
</gene>
<keyword evidence="9" id="KW-0472">Membrane</keyword>
<dbReference type="PANTHER" id="PTHR43493:SF5">
    <property type="entry name" value="DNA GYRASE SUBUNIT A, CHLOROPLASTIC_MITOCHONDRIAL"/>
    <property type="match status" value="1"/>
</dbReference>
<dbReference type="GO" id="GO:0003918">
    <property type="term" value="F:DNA topoisomerase type II (double strand cut, ATP-hydrolyzing) activity"/>
    <property type="evidence" value="ECO:0007669"/>
    <property type="project" value="UniProtKB-EC"/>
</dbReference>
<dbReference type="InterPro" id="IPR013758">
    <property type="entry name" value="Topo_IIA_A/C_ab"/>
</dbReference>
<dbReference type="RefSeq" id="XP_028535175.1">
    <property type="nucleotide sequence ID" value="XM_028679464.1"/>
</dbReference>
<keyword evidence="3 6" id="KW-0799">Topoisomerase</keyword>
<protein>
    <recommendedName>
        <fullName evidence="2">DNA topoisomerase (ATP-hydrolyzing)</fullName>
        <ecNumber evidence="2">5.6.2.2</ecNumber>
    </recommendedName>
</protein>
<evidence type="ECO:0000313" key="11">
    <source>
        <dbReference type="EMBL" id="CRH02655.1"/>
    </source>
</evidence>
<evidence type="ECO:0000256" key="8">
    <source>
        <dbReference type="SAM" id="MobiDB-lite"/>
    </source>
</evidence>
<dbReference type="SUPFAM" id="SSF56719">
    <property type="entry name" value="Type II DNA topoisomerase"/>
    <property type="match status" value="1"/>
</dbReference>
<dbReference type="Gene3D" id="3.90.199.10">
    <property type="entry name" value="Topoisomerase II, domain 5"/>
    <property type="match status" value="1"/>
</dbReference>
<evidence type="ECO:0000259" key="10">
    <source>
        <dbReference type="PROSITE" id="PS52040"/>
    </source>
</evidence>
<dbReference type="KEGG" id="prel:PRELSG_1438900"/>
<reference evidence="11 12" key="1">
    <citation type="submission" date="2015-04" db="EMBL/GenBank/DDBJ databases">
        <authorList>
            <consortium name="Pathogen Informatics"/>
        </authorList>
    </citation>
    <scope>NUCLEOTIDE SEQUENCE [LARGE SCALE GENOMIC DNA]</scope>
    <source>
        <strain evidence="11 12">SGS1</strain>
    </source>
</reference>
<dbReference type="Proteomes" id="UP000220158">
    <property type="component" value="Chromosome 14"/>
</dbReference>
<feature type="region of interest" description="Disordered" evidence="8">
    <location>
        <begin position="1199"/>
        <end position="1219"/>
    </location>
</feature>